<dbReference type="Proteomes" id="UP000095286">
    <property type="component" value="Unplaced"/>
</dbReference>
<reference evidence="2" key="1">
    <citation type="submission" date="2016-11" db="UniProtKB">
        <authorList>
            <consortium name="WormBaseParasite"/>
        </authorList>
    </citation>
    <scope>IDENTIFICATION</scope>
    <source>
        <strain evidence="2">KR3021</strain>
    </source>
</reference>
<protein>
    <submittedName>
        <fullName evidence="2">Palmitoyltransferase</fullName>
    </submittedName>
</protein>
<dbReference type="WBParaSite" id="RSKR_0000401200.1">
    <property type="protein sequence ID" value="RSKR_0000401200.1"/>
    <property type="gene ID" value="RSKR_0000401200"/>
</dbReference>
<sequence>MLYWSYWATILAKNMTIPNQFYLPSEVTEALRVSGSNEVAKEIVAKYVLEQKLPIKNRMHDQAYRYCSHCTMVKPDRAHHCSICKTCNLKFDHHCPWINNCVMYSNYKQFLLFLGYGFTLCVFVAITNIDALVTFFNTTQNGSTSLSISKSFHLIFLEFISGYTICGV</sequence>
<evidence type="ECO:0000313" key="1">
    <source>
        <dbReference type="Proteomes" id="UP000095286"/>
    </source>
</evidence>
<accession>A0AC35TSS2</accession>
<name>A0AC35TSS2_9BILA</name>
<organism evidence="1 2">
    <name type="scientific">Rhabditophanes sp. KR3021</name>
    <dbReference type="NCBI Taxonomy" id="114890"/>
    <lineage>
        <taxon>Eukaryota</taxon>
        <taxon>Metazoa</taxon>
        <taxon>Ecdysozoa</taxon>
        <taxon>Nematoda</taxon>
        <taxon>Chromadorea</taxon>
        <taxon>Rhabditida</taxon>
        <taxon>Tylenchina</taxon>
        <taxon>Panagrolaimomorpha</taxon>
        <taxon>Strongyloidoidea</taxon>
        <taxon>Alloionematidae</taxon>
        <taxon>Rhabditophanes</taxon>
    </lineage>
</organism>
<evidence type="ECO:0000313" key="2">
    <source>
        <dbReference type="WBParaSite" id="RSKR_0000401200.1"/>
    </source>
</evidence>
<proteinExistence type="predicted"/>